<name>A0ABR2FFU8_9ROSI</name>
<evidence type="ECO:0000313" key="2">
    <source>
        <dbReference type="Proteomes" id="UP001472677"/>
    </source>
</evidence>
<dbReference type="Proteomes" id="UP001472677">
    <property type="component" value="Unassembled WGS sequence"/>
</dbReference>
<organism evidence="1 2">
    <name type="scientific">Hibiscus sabdariffa</name>
    <name type="common">roselle</name>
    <dbReference type="NCBI Taxonomy" id="183260"/>
    <lineage>
        <taxon>Eukaryota</taxon>
        <taxon>Viridiplantae</taxon>
        <taxon>Streptophyta</taxon>
        <taxon>Embryophyta</taxon>
        <taxon>Tracheophyta</taxon>
        <taxon>Spermatophyta</taxon>
        <taxon>Magnoliopsida</taxon>
        <taxon>eudicotyledons</taxon>
        <taxon>Gunneridae</taxon>
        <taxon>Pentapetalae</taxon>
        <taxon>rosids</taxon>
        <taxon>malvids</taxon>
        <taxon>Malvales</taxon>
        <taxon>Malvaceae</taxon>
        <taxon>Malvoideae</taxon>
        <taxon>Hibiscus</taxon>
    </lineage>
</organism>
<gene>
    <name evidence="1" type="ORF">V6N12_070079</name>
</gene>
<proteinExistence type="predicted"/>
<protein>
    <submittedName>
        <fullName evidence="1">Uncharacterized protein</fullName>
    </submittedName>
</protein>
<comment type="caution">
    <text evidence="1">The sequence shown here is derived from an EMBL/GenBank/DDBJ whole genome shotgun (WGS) entry which is preliminary data.</text>
</comment>
<keyword evidence="2" id="KW-1185">Reference proteome</keyword>
<accession>A0ABR2FFU8</accession>
<dbReference type="EMBL" id="JBBPBM010000006">
    <property type="protein sequence ID" value="KAK8579770.1"/>
    <property type="molecule type" value="Genomic_DNA"/>
</dbReference>
<reference evidence="1 2" key="1">
    <citation type="journal article" date="2024" name="G3 (Bethesda)">
        <title>Genome assembly of Hibiscus sabdariffa L. provides insights into metabolisms of medicinal natural products.</title>
        <authorList>
            <person name="Kim T."/>
        </authorList>
    </citation>
    <scope>NUCLEOTIDE SEQUENCE [LARGE SCALE GENOMIC DNA]</scope>
    <source>
        <strain evidence="1">TK-2024</strain>
        <tissue evidence="1">Old leaves</tissue>
    </source>
</reference>
<evidence type="ECO:0000313" key="1">
    <source>
        <dbReference type="EMBL" id="KAK8579770.1"/>
    </source>
</evidence>
<sequence>MSTEKLGIIKASSNQDKPVSLAIPWNEETISQNLSDVDMDLSFHNKRKHASMEPLEPLLSNKRALKDKILEEVVEIEPGLWTSTGAGLIENDDLVNFVFSPGSNEGPSKIITKVEKRFKGKVKGFKRLSGIKQAARAKYMGSEEPWGWDIREIKVLVLPESV</sequence>